<dbReference type="AlphaFoldDB" id="A0A7N2M109"/>
<organism evidence="1 2">
    <name type="scientific">Quercus lobata</name>
    <name type="common">Valley oak</name>
    <dbReference type="NCBI Taxonomy" id="97700"/>
    <lineage>
        <taxon>Eukaryota</taxon>
        <taxon>Viridiplantae</taxon>
        <taxon>Streptophyta</taxon>
        <taxon>Embryophyta</taxon>
        <taxon>Tracheophyta</taxon>
        <taxon>Spermatophyta</taxon>
        <taxon>Magnoliopsida</taxon>
        <taxon>eudicotyledons</taxon>
        <taxon>Gunneridae</taxon>
        <taxon>Pentapetalae</taxon>
        <taxon>rosids</taxon>
        <taxon>fabids</taxon>
        <taxon>Fagales</taxon>
        <taxon>Fagaceae</taxon>
        <taxon>Quercus</taxon>
    </lineage>
</organism>
<dbReference type="InParanoid" id="A0A7N2M109"/>
<dbReference type="EMBL" id="LRBV02000006">
    <property type="status" value="NOT_ANNOTATED_CDS"/>
    <property type="molecule type" value="Genomic_DNA"/>
</dbReference>
<accession>A0A7N2M109</accession>
<reference evidence="1 2" key="1">
    <citation type="journal article" date="2016" name="G3 (Bethesda)">
        <title>First Draft Assembly and Annotation of the Genome of a California Endemic Oak Quercus lobata Nee (Fagaceae).</title>
        <authorList>
            <person name="Sork V.L."/>
            <person name="Fitz-Gibbon S.T."/>
            <person name="Puiu D."/>
            <person name="Crepeau M."/>
            <person name="Gugger P.F."/>
            <person name="Sherman R."/>
            <person name="Stevens K."/>
            <person name="Langley C.H."/>
            <person name="Pellegrini M."/>
            <person name="Salzberg S.L."/>
        </authorList>
    </citation>
    <scope>NUCLEOTIDE SEQUENCE [LARGE SCALE GENOMIC DNA]</scope>
    <source>
        <strain evidence="1 2">cv. SW786</strain>
    </source>
</reference>
<keyword evidence="2" id="KW-1185">Reference proteome</keyword>
<evidence type="ECO:0000313" key="2">
    <source>
        <dbReference type="Proteomes" id="UP000594261"/>
    </source>
</evidence>
<evidence type="ECO:0000313" key="1">
    <source>
        <dbReference type="EnsemblPlants" id="QL06p049114:mrna"/>
    </source>
</evidence>
<name>A0A7N2M109_QUELO</name>
<dbReference type="Proteomes" id="UP000594261">
    <property type="component" value="Chromosome 6"/>
</dbReference>
<dbReference type="EnsemblPlants" id="QL06p049114:mrna">
    <property type="protein sequence ID" value="QL06p049114:mrna"/>
    <property type="gene ID" value="QL06p049114"/>
</dbReference>
<protein>
    <submittedName>
        <fullName evidence="1">Uncharacterized protein</fullName>
    </submittedName>
</protein>
<dbReference type="Gramene" id="QL06p049114:mrna">
    <property type="protein sequence ID" value="QL06p049114:mrna"/>
    <property type="gene ID" value="QL06p049114"/>
</dbReference>
<proteinExistence type="predicted"/>
<reference evidence="1" key="2">
    <citation type="submission" date="2021-01" db="UniProtKB">
        <authorList>
            <consortium name="EnsemblPlants"/>
        </authorList>
    </citation>
    <scope>IDENTIFICATION</scope>
</reference>
<sequence>MSIEALAMAGADYVECGINLEALERSGWEQTPPHLLADEQSFNIGNEEKGAEILIVKMCSGQQKKKQACTKGLKPLSQTSFKNERFNVLKVCLRKEIPVIISLTFDGHHQDRLQAAADKSQSQFH</sequence>